<dbReference type="InterPro" id="IPR000055">
    <property type="entry name" value="Restrct_endonuc_typeI_TRD"/>
</dbReference>
<reference evidence="6 7" key="1">
    <citation type="journal article" date="2021" name="ACS Chem. Biol.">
        <title>Genomic-Led Discovery of a Novel Glycopeptide Antibiotic by Nonomuraea coxensis DSM 45129.</title>
        <authorList>
            <person name="Yushchuk O."/>
            <person name="Vior N.M."/>
            <person name="Andreo-Vidal A."/>
            <person name="Berini F."/>
            <person name="Ruckert C."/>
            <person name="Busche T."/>
            <person name="Binda E."/>
            <person name="Kalinowski J."/>
            <person name="Truman A.W."/>
            <person name="Marinelli F."/>
        </authorList>
    </citation>
    <scope>NUCLEOTIDE SEQUENCE [LARGE SCALE GENOMIC DNA]</scope>
    <source>
        <strain evidence="6 7">DSM 45129</strain>
    </source>
</reference>
<feature type="coiled-coil region" evidence="4">
    <location>
        <begin position="161"/>
        <end position="188"/>
    </location>
</feature>
<comment type="similarity">
    <text evidence="1">Belongs to the type-I restriction system S methylase family.</text>
</comment>
<feature type="domain" description="Type I restriction modification DNA specificity" evidence="5">
    <location>
        <begin position="201"/>
        <end position="367"/>
    </location>
</feature>
<evidence type="ECO:0000256" key="1">
    <source>
        <dbReference type="ARBA" id="ARBA00010923"/>
    </source>
</evidence>
<evidence type="ECO:0000313" key="7">
    <source>
        <dbReference type="Proteomes" id="UP000824681"/>
    </source>
</evidence>
<accession>A0ABX8TT18</accession>
<dbReference type="Gene3D" id="3.90.220.20">
    <property type="entry name" value="DNA methylase specificity domains"/>
    <property type="match status" value="2"/>
</dbReference>
<dbReference type="Proteomes" id="UP000824681">
    <property type="component" value="Chromosome"/>
</dbReference>
<gene>
    <name evidence="6" type="primary">hsdS1</name>
    <name evidence="6" type="ORF">Nocox_00350</name>
</gene>
<evidence type="ECO:0000313" key="6">
    <source>
        <dbReference type="EMBL" id="QYC37709.1"/>
    </source>
</evidence>
<sequence>MKTNSLGEVAFFVRGVTFKPSDIVSGNSPDSLWCMRTRNIQTELDLSDVWSISRSHVKRPEQILQFGDVLVSSANSWNLVGKCCWTPQLDNEATFGGFITALRADPARLHPRYLYWWFSSPTVQAAVRSFGRQTTNISNLDIHRCLALNIPVPPLEEQRRLAGLLDQVDDLRAKRQQAIALLDDLAQSIFLDMFGNPATNPKGWVIRTVSDLIESATYGTSQKAHTAGDFPVLRMGNLTAQGRIDLSSLKYLPTSEVGERHIVRKDDILFNRTNSADLVGKTAVFRENTPMAYAGYLVRVRTNPQNHPEYISAFLNSRYGKKILRNMCKSIVGMANINARELQSIRIPAPPLKLQQEFAQRLQATEQQRAAHVSHLEALDELFSSLQAKAFRGEL</sequence>
<evidence type="ECO:0000256" key="3">
    <source>
        <dbReference type="ARBA" id="ARBA00023125"/>
    </source>
</evidence>
<proteinExistence type="inferred from homology"/>
<feature type="domain" description="Type I restriction modification DNA specificity" evidence="5">
    <location>
        <begin position="52"/>
        <end position="179"/>
    </location>
</feature>
<evidence type="ECO:0000256" key="4">
    <source>
        <dbReference type="SAM" id="Coils"/>
    </source>
</evidence>
<dbReference type="CDD" id="cd17524">
    <property type="entry name" value="RMtype1_S_EcoUTORF5051P-TRD2-CR2_like"/>
    <property type="match status" value="1"/>
</dbReference>
<dbReference type="InterPro" id="IPR044946">
    <property type="entry name" value="Restrct_endonuc_typeI_TRD_sf"/>
</dbReference>
<name>A0ABX8TT18_9ACTN</name>
<keyword evidence="7" id="KW-1185">Reference proteome</keyword>
<dbReference type="CDD" id="cd17252">
    <property type="entry name" value="RMtype1_S_EcoKI-TRD1-CR1_like"/>
    <property type="match status" value="1"/>
</dbReference>
<organism evidence="6 7">
    <name type="scientific">Nonomuraea coxensis DSM 45129</name>
    <dbReference type="NCBI Taxonomy" id="1122611"/>
    <lineage>
        <taxon>Bacteria</taxon>
        <taxon>Bacillati</taxon>
        <taxon>Actinomycetota</taxon>
        <taxon>Actinomycetes</taxon>
        <taxon>Streptosporangiales</taxon>
        <taxon>Streptosporangiaceae</taxon>
        <taxon>Nonomuraea</taxon>
    </lineage>
</organism>
<keyword evidence="2" id="KW-0680">Restriction system</keyword>
<evidence type="ECO:0000256" key="2">
    <source>
        <dbReference type="ARBA" id="ARBA00022747"/>
    </source>
</evidence>
<dbReference type="InterPro" id="IPR052021">
    <property type="entry name" value="Type-I_RS_S_subunit"/>
</dbReference>
<dbReference type="PANTHER" id="PTHR30408">
    <property type="entry name" value="TYPE-1 RESTRICTION ENZYME ECOKI SPECIFICITY PROTEIN"/>
    <property type="match status" value="1"/>
</dbReference>
<dbReference type="EMBL" id="CP068985">
    <property type="protein sequence ID" value="QYC37709.1"/>
    <property type="molecule type" value="Genomic_DNA"/>
</dbReference>
<keyword evidence="3" id="KW-0238">DNA-binding</keyword>
<keyword evidence="4" id="KW-0175">Coiled coil</keyword>
<evidence type="ECO:0000259" key="5">
    <source>
        <dbReference type="Pfam" id="PF01420"/>
    </source>
</evidence>
<dbReference type="PANTHER" id="PTHR30408:SF12">
    <property type="entry name" value="TYPE I RESTRICTION ENZYME MJAVIII SPECIFICITY SUBUNIT"/>
    <property type="match status" value="1"/>
</dbReference>
<protein>
    <submittedName>
        <fullName evidence="6">Type-1 restriction enzyme EcoKI specificity protein</fullName>
    </submittedName>
</protein>
<dbReference type="RefSeq" id="WP_033411166.1">
    <property type="nucleotide sequence ID" value="NZ_CP068985.1"/>
</dbReference>
<dbReference type="SUPFAM" id="SSF116734">
    <property type="entry name" value="DNA methylase specificity domain"/>
    <property type="match status" value="2"/>
</dbReference>
<dbReference type="Pfam" id="PF01420">
    <property type="entry name" value="Methylase_S"/>
    <property type="match status" value="2"/>
</dbReference>